<comment type="caution">
    <text evidence="1">The sequence shown here is derived from an EMBL/GenBank/DDBJ whole genome shotgun (WGS) entry which is preliminary data.</text>
</comment>
<name>A0ABQ7U257_SOLTU</name>
<gene>
    <name evidence="1" type="ORF">KY290_033417</name>
</gene>
<dbReference type="EMBL" id="JAIVGD010000026">
    <property type="protein sequence ID" value="KAH0740374.1"/>
    <property type="molecule type" value="Genomic_DNA"/>
</dbReference>
<evidence type="ECO:0000313" key="1">
    <source>
        <dbReference type="EMBL" id="KAH0740374.1"/>
    </source>
</evidence>
<organism evidence="1 2">
    <name type="scientific">Solanum tuberosum</name>
    <name type="common">Potato</name>
    <dbReference type="NCBI Taxonomy" id="4113"/>
    <lineage>
        <taxon>Eukaryota</taxon>
        <taxon>Viridiplantae</taxon>
        <taxon>Streptophyta</taxon>
        <taxon>Embryophyta</taxon>
        <taxon>Tracheophyta</taxon>
        <taxon>Spermatophyta</taxon>
        <taxon>Magnoliopsida</taxon>
        <taxon>eudicotyledons</taxon>
        <taxon>Gunneridae</taxon>
        <taxon>Pentapetalae</taxon>
        <taxon>asterids</taxon>
        <taxon>lamiids</taxon>
        <taxon>Solanales</taxon>
        <taxon>Solanaceae</taxon>
        <taxon>Solanoideae</taxon>
        <taxon>Solaneae</taxon>
        <taxon>Solanum</taxon>
    </lineage>
</organism>
<reference evidence="1 2" key="1">
    <citation type="journal article" date="2021" name="bioRxiv">
        <title>Chromosome-scale and haplotype-resolved genome assembly of a tetraploid potato cultivar.</title>
        <authorList>
            <person name="Sun H."/>
            <person name="Jiao W.-B."/>
            <person name="Krause K."/>
            <person name="Campoy J.A."/>
            <person name="Goel M."/>
            <person name="Folz-Donahue K."/>
            <person name="Kukat C."/>
            <person name="Huettel B."/>
            <person name="Schneeberger K."/>
        </authorList>
    </citation>
    <scope>NUCLEOTIDE SEQUENCE [LARGE SCALE GENOMIC DNA]</scope>
    <source>
        <strain evidence="1">SolTubOtavaFocal</strain>
        <tissue evidence="1">Leaves</tissue>
    </source>
</reference>
<dbReference type="Proteomes" id="UP000826656">
    <property type="component" value="Unassembled WGS sequence"/>
</dbReference>
<keyword evidence="2" id="KW-1185">Reference proteome</keyword>
<sequence>MARKSKSQMTLKSAIPEGNIASKLFDELSHSAFNFGNSADSSISTKALGVITLQARWDAVTLSLFIANTQG</sequence>
<protein>
    <submittedName>
        <fullName evidence="1">Uncharacterized protein</fullName>
    </submittedName>
</protein>
<proteinExistence type="predicted"/>
<evidence type="ECO:0000313" key="2">
    <source>
        <dbReference type="Proteomes" id="UP000826656"/>
    </source>
</evidence>
<accession>A0ABQ7U257</accession>